<evidence type="ECO:0000256" key="1">
    <source>
        <dbReference type="SAM" id="MobiDB-lite"/>
    </source>
</evidence>
<accession>A0AAV6LG94</accession>
<gene>
    <name evidence="2" type="ORF">RHGRI_005907</name>
</gene>
<evidence type="ECO:0000313" key="3">
    <source>
        <dbReference type="Proteomes" id="UP000823749"/>
    </source>
</evidence>
<dbReference type="AlphaFoldDB" id="A0AAV6LG94"/>
<feature type="compositionally biased region" description="Basic and acidic residues" evidence="1">
    <location>
        <begin position="281"/>
        <end position="295"/>
    </location>
</feature>
<evidence type="ECO:0000313" key="2">
    <source>
        <dbReference type="EMBL" id="KAG5563313.1"/>
    </source>
</evidence>
<feature type="region of interest" description="Disordered" evidence="1">
    <location>
        <begin position="260"/>
        <end position="295"/>
    </location>
</feature>
<protein>
    <submittedName>
        <fullName evidence="2">Uncharacterized protein</fullName>
    </submittedName>
</protein>
<comment type="caution">
    <text evidence="2">The sequence shown here is derived from an EMBL/GenBank/DDBJ whole genome shotgun (WGS) entry which is preliminary data.</text>
</comment>
<feature type="compositionally biased region" description="Basic and acidic residues" evidence="1">
    <location>
        <begin position="260"/>
        <end position="270"/>
    </location>
</feature>
<reference evidence="2" key="1">
    <citation type="submission" date="2020-08" db="EMBL/GenBank/DDBJ databases">
        <title>Plant Genome Project.</title>
        <authorList>
            <person name="Zhang R.-G."/>
        </authorList>
    </citation>
    <scope>NUCLEOTIDE SEQUENCE</scope>
    <source>
        <strain evidence="2">WSP0</strain>
        <tissue evidence="2">Leaf</tissue>
    </source>
</reference>
<dbReference type="Proteomes" id="UP000823749">
    <property type="component" value="Chromosome 2"/>
</dbReference>
<name>A0AAV6LG94_9ERIC</name>
<proteinExistence type="predicted"/>
<sequence>MFDGVFLDTTATNNLEYFDELAESLEWWDHDLHVKEKEVEPLIIEGGVDDCLEEPSKLGGNEELTARCSPLESDVKNESPPMYLPLLIRAAYVFLVRSCESRERGAHCPPCDDPIDKYLTAAEMDLELDYLYSLLEKQDREFAIKNESLTLKDQDFVEKEVPAKSNMEEEVWFEEPKSGVVECIDFLGVDDVDLVYHPYIVNFVNTKKFDLVPLVHFEAFKFLNKTRQLLYSKYLFLWGLLKPGALKPFGLGITDPKLAKESTRKPERSGHCTTMTKTQNKKIERGKIQKGKECA</sequence>
<keyword evidence="3" id="KW-1185">Reference proteome</keyword>
<organism evidence="2 3">
    <name type="scientific">Rhododendron griersonianum</name>
    <dbReference type="NCBI Taxonomy" id="479676"/>
    <lineage>
        <taxon>Eukaryota</taxon>
        <taxon>Viridiplantae</taxon>
        <taxon>Streptophyta</taxon>
        <taxon>Embryophyta</taxon>
        <taxon>Tracheophyta</taxon>
        <taxon>Spermatophyta</taxon>
        <taxon>Magnoliopsida</taxon>
        <taxon>eudicotyledons</taxon>
        <taxon>Gunneridae</taxon>
        <taxon>Pentapetalae</taxon>
        <taxon>asterids</taxon>
        <taxon>Ericales</taxon>
        <taxon>Ericaceae</taxon>
        <taxon>Ericoideae</taxon>
        <taxon>Rhodoreae</taxon>
        <taxon>Rhododendron</taxon>
    </lineage>
</organism>
<dbReference type="EMBL" id="JACTNZ010000002">
    <property type="protein sequence ID" value="KAG5563313.1"/>
    <property type="molecule type" value="Genomic_DNA"/>
</dbReference>